<evidence type="ECO:0000256" key="1">
    <source>
        <dbReference type="SAM" id="MobiDB-lite"/>
    </source>
</evidence>
<dbReference type="OrthoDB" id="3003917at2759"/>
<dbReference type="AlphaFoldDB" id="A0A2N1JHB0"/>
<evidence type="ECO:0000313" key="4">
    <source>
        <dbReference type="Proteomes" id="UP000232875"/>
    </source>
</evidence>
<name>A0A2N1JHB0_9BASI</name>
<gene>
    <name evidence="3" type="ORF">MVES_000163</name>
</gene>
<dbReference type="Proteomes" id="UP000232875">
    <property type="component" value="Unassembled WGS sequence"/>
</dbReference>
<feature type="region of interest" description="Disordered" evidence="1">
    <location>
        <begin position="373"/>
        <end position="404"/>
    </location>
</feature>
<dbReference type="InterPro" id="IPR042511">
    <property type="entry name" value="Sld3"/>
</dbReference>
<feature type="domain" description="DNA replication regulator Sld3 C-terminal" evidence="2">
    <location>
        <begin position="170"/>
        <end position="370"/>
    </location>
</feature>
<dbReference type="EMBL" id="KZ454987">
    <property type="protein sequence ID" value="PKI85934.1"/>
    <property type="molecule type" value="Genomic_DNA"/>
</dbReference>
<dbReference type="PANTHER" id="PTHR28067:SF1">
    <property type="entry name" value="DNA REPLICATION REGULATOR SLD3"/>
    <property type="match status" value="1"/>
</dbReference>
<evidence type="ECO:0000259" key="2">
    <source>
        <dbReference type="Pfam" id="PF08639"/>
    </source>
</evidence>
<accession>A0A2N1JHB0</accession>
<dbReference type="InterPro" id="IPR013948">
    <property type="entry name" value="DNA_replication_reg_Sld3_C"/>
</dbReference>
<evidence type="ECO:0000313" key="3">
    <source>
        <dbReference type="EMBL" id="PKI85934.1"/>
    </source>
</evidence>
<dbReference type="GO" id="GO:0031261">
    <property type="term" value="C:DNA replication preinitiation complex"/>
    <property type="evidence" value="ECO:0007669"/>
    <property type="project" value="TreeGrafter"/>
</dbReference>
<dbReference type="GO" id="GO:0006270">
    <property type="term" value="P:DNA replication initiation"/>
    <property type="evidence" value="ECO:0007669"/>
    <property type="project" value="InterPro"/>
</dbReference>
<keyword evidence="4" id="KW-1185">Reference proteome</keyword>
<dbReference type="PANTHER" id="PTHR28067">
    <property type="entry name" value="DNA REPLICATION REGULATOR SLD3"/>
    <property type="match status" value="1"/>
</dbReference>
<feature type="region of interest" description="Disordered" evidence="1">
    <location>
        <begin position="282"/>
        <end position="316"/>
    </location>
</feature>
<dbReference type="Pfam" id="PF08639">
    <property type="entry name" value="Sld3_STD"/>
    <property type="match status" value="1"/>
</dbReference>
<organism evidence="3 4">
    <name type="scientific">Malassezia vespertilionis</name>
    <dbReference type="NCBI Taxonomy" id="2020962"/>
    <lineage>
        <taxon>Eukaryota</taxon>
        <taxon>Fungi</taxon>
        <taxon>Dikarya</taxon>
        <taxon>Basidiomycota</taxon>
        <taxon>Ustilaginomycotina</taxon>
        <taxon>Malasseziomycetes</taxon>
        <taxon>Malasseziales</taxon>
        <taxon>Malasseziaceae</taxon>
        <taxon>Malassezia</taxon>
    </lineage>
</organism>
<sequence length="434" mass="47217">MTVDAAPNAFALRGIASSAVSVPALLAQCIWLGEVHTPLASIPPLLDRVARGAQALLALLYIPSVLRTRFQHELRDAVRALHDTPSAALDTIPPHEADAMRAAVAYGPFAHAANARGIDAALPPFLHAIQIRSSIQVELIVVCYLLREARNETILGPTSPHKSKRKSAKAQRWLGPALATPLVFPWAAQVPPPLPASPPRTPTLAPASLHALYETLADQLCLLQITSEAYGPPLYGSAARVMARDDARDDARDEAQWVCAEIIEPFYKSRLPNECAQLRAKCFGPGQQPTPQRRQKRATSARKPDVQRAQRSCTDTATTIRADKKQREVHMHRALRRTTSMCSAPLRARAPLAARSRPAQRSEAETLVCATPEQKRHTSVPPGVFGTPSLSPEGSPSQQRGAPPMLEISSDEELVIPREKAADLRRGLPFLMGR</sequence>
<protein>
    <recommendedName>
        <fullName evidence="2">DNA replication regulator Sld3 C-terminal domain-containing protein</fullName>
    </recommendedName>
</protein>
<proteinExistence type="predicted"/>
<feature type="compositionally biased region" description="Polar residues" evidence="1">
    <location>
        <begin position="388"/>
        <end position="400"/>
    </location>
</feature>
<reference evidence="3 4" key="1">
    <citation type="submission" date="2017-10" db="EMBL/GenBank/DDBJ databases">
        <title>A novel species of cold-tolerant Malassezia isolated from bats.</title>
        <authorList>
            <person name="Lorch J.M."/>
            <person name="Palmer J.M."/>
            <person name="Vanderwolf K.J."/>
            <person name="Schmidt K.Z."/>
            <person name="Verant M.L."/>
            <person name="Weller T.J."/>
            <person name="Blehert D.S."/>
        </authorList>
    </citation>
    <scope>NUCLEOTIDE SEQUENCE [LARGE SCALE GENOMIC DNA]</scope>
    <source>
        <strain evidence="3 4">NWHC:44797-103</strain>
    </source>
</reference>